<keyword evidence="1" id="KW-1133">Transmembrane helix</keyword>
<reference evidence="2 3" key="1">
    <citation type="submission" date="2019-09" db="EMBL/GenBank/DDBJ databases">
        <authorList>
            <person name="Chandra G."/>
            <person name="Truman W A."/>
        </authorList>
    </citation>
    <scope>NUCLEOTIDE SEQUENCE [LARGE SCALE GENOMIC DNA]</scope>
    <source>
        <strain evidence="2">PS896</strain>
    </source>
</reference>
<evidence type="ECO:0000313" key="3">
    <source>
        <dbReference type="Proteomes" id="UP000377224"/>
    </source>
</evidence>
<dbReference type="RefSeq" id="WP_150648177.1">
    <property type="nucleotide sequence ID" value="NZ_CABVIN010000005.1"/>
</dbReference>
<accession>A0A5E7MFL6</accession>
<name>A0A5E7MFL6_PSEFL</name>
<gene>
    <name evidence="2" type="ORF">PS896_03959</name>
</gene>
<organism evidence="2 3">
    <name type="scientific">Pseudomonas fluorescens</name>
    <dbReference type="NCBI Taxonomy" id="294"/>
    <lineage>
        <taxon>Bacteria</taxon>
        <taxon>Pseudomonadati</taxon>
        <taxon>Pseudomonadota</taxon>
        <taxon>Gammaproteobacteria</taxon>
        <taxon>Pseudomonadales</taxon>
        <taxon>Pseudomonadaceae</taxon>
        <taxon>Pseudomonas</taxon>
    </lineage>
</organism>
<feature type="transmembrane region" description="Helical" evidence="1">
    <location>
        <begin position="6"/>
        <end position="28"/>
    </location>
</feature>
<dbReference type="EMBL" id="CABVIN010000005">
    <property type="protein sequence ID" value="VVP23381.1"/>
    <property type="molecule type" value="Genomic_DNA"/>
</dbReference>
<evidence type="ECO:0000313" key="2">
    <source>
        <dbReference type="EMBL" id="VVP23381.1"/>
    </source>
</evidence>
<keyword evidence="1" id="KW-0812">Transmembrane</keyword>
<proteinExistence type="predicted"/>
<dbReference type="Proteomes" id="UP000377224">
    <property type="component" value="Unassembled WGS sequence"/>
</dbReference>
<evidence type="ECO:0000256" key="1">
    <source>
        <dbReference type="SAM" id="Phobius"/>
    </source>
</evidence>
<keyword evidence="1" id="KW-0472">Membrane</keyword>
<protein>
    <submittedName>
        <fullName evidence="2">Uncharacterized protein</fullName>
    </submittedName>
</protein>
<dbReference type="AlphaFoldDB" id="A0A5E7MFL6"/>
<sequence>MNCELIVDLASLCTGLLSAVFWVISAVIKVAPPPSLVGKPDDSYWDGIVVNGGDLLKTMRAQSKWNSLAAFAAAATAVLQIVARYI</sequence>
<feature type="transmembrane region" description="Helical" evidence="1">
    <location>
        <begin position="65"/>
        <end position="83"/>
    </location>
</feature>